<proteinExistence type="predicted"/>
<dbReference type="EMBL" id="RBXR01000001">
    <property type="protein sequence ID" value="RKT73412.1"/>
    <property type="molecule type" value="Genomic_DNA"/>
</dbReference>
<comment type="caution">
    <text evidence="1">The sequence shown here is derived from an EMBL/GenBank/DDBJ whole genome shotgun (WGS) entry which is preliminary data.</text>
</comment>
<evidence type="ECO:0000313" key="1">
    <source>
        <dbReference type="EMBL" id="RKT73412.1"/>
    </source>
</evidence>
<sequence length="197" mass="21186">MLALVVAALAACTQEKPPPAPPPQIPTIVAPTSATKVRPMVDRPMPEDCELIVPVDRVNEILGRKMEGELKQIIGIPQESIARTAKIDCYHDVPKGKDIGDSPLIIGLSTYSDDASAKERVTESVDAEKKDGGQATEVDVTKHKAQYVTTKTERLLVGSLGKTTYVVRAKAGYLPDDKVKDILTALAVQSMTPIEDA</sequence>
<name>A0A495XHA9_9PSEU</name>
<reference evidence="1 2" key="1">
    <citation type="submission" date="2018-10" db="EMBL/GenBank/DDBJ databases">
        <title>Sequencing the genomes of 1000 actinobacteria strains.</title>
        <authorList>
            <person name="Klenk H.-P."/>
        </authorList>
    </citation>
    <scope>NUCLEOTIDE SEQUENCE [LARGE SCALE GENOMIC DNA]</scope>
    <source>
        <strain evidence="1 2">DSM 43911</strain>
    </source>
</reference>
<evidence type="ECO:0000313" key="2">
    <source>
        <dbReference type="Proteomes" id="UP000272729"/>
    </source>
</evidence>
<dbReference type="Proteomes" id="UP000272729">
    <property type="component" value="Unassembled WGS sequence"/>
</dbReference>
<protein>
    <recommendedName>
        <fullName evidence="3">DUF5642 domain-containing protein</fullName>
    </recommendedName>
</protein>
<dbReference type="AlphaFoldDB" id="A0A495XHA9"/>
<accession>A0A495XHA9</accession>
<organism evidence="1 2">
    <name type="scientific">Saccharothrix variisporea</name>
    <dbReference type="NCBI Taxonomy" id="543527"/>
    <lineage>
        <taxon>Bacteria</taxon>
        <taxon>Bacillati</taxon>
        <taxon>Actinomycetota</taxon>
        <taxon>Actinomycetes</taxon>
        <taxon>Pseudonocardiales</taxon>
        <taxon>Pseudonocardiaceae</taxon>
        <taxon>Saccharothrix</taxon>
    </lineage>
</organism>
<evidence type="ECO:0008006" key="3">
    <source>
        <dbReference type="Google" id="ProtNLM"/>
    </source>
</evidence>
<gene>
    <name evidence="1" type="ORF">DFJ66_6745</name>
</gene>
<keyword evidence="2" id="KW-1185">Reference proteome</keyword>